<dbReference type="SUPFAM" id="SSF110296">
    <property type="entry name" value="Oligoxyloglucan reducing end-specific cellobiohydrolase"/>
    <property type="match status" value="1"/>
</dbReference>
<proteinExistence type="predicted"/>
<evidence type="ECO:0000313" key="2">
    <source>
        <dbReference type="EMBL" id="GGX94845.1"/>
    </source>
</evidence>
<evidence type="ECO:0000256" key="1">
    <source>
        <dbReference type="SAM" id="SignalP"/>
    </source>
</evidence>
<reference evidence="2" key="2">
    <citation type="submission" date="2020-09" db="EMBL/GenBank/DDBJ databases">
        <authorList>
            <person name="Sun Q."/>
            <person name="Ohkuma M."/>
        </authorList>
    </citation>
    <scope>NUCLEOTIDE SEQUENCE</scope>
    <source>
        <strain evidence="2">JCM 4956</strain>
    </source>
</reference>
<keyword evidence="3" id="KW-1185">Reference proteome</keyword>
<dbReference type="EMBL" id="BMWD01000042">
    <property type="protein sequence ID" value="GGX94845.1"/>
    <property type="molecule type" value="Genomic_DNA"/>
</dbReference>
<gene>
    <name evidence="2" type="ORF">GCM10010515_71930</name>
</gene>
<comment type="caution">
    <text evidence="2">The sequence shown here is derived from an EMBL/GenBank/DDBJ whole genome shotgun (WGS) entry which is preliminary data.</text>
</comment>
<evidence type="ECO:0000313" key="3">
    <source>
        <dbReference type="Proteomes" id="UP000645555"/>
    </source>
</evidence>
<protein>
    <submittedName>
        <fullName evidence="2">Uncharacterized protein</fullName>
    </submittedName>
</protein>
<feature type="signal peptide" evidence="1">
    <location>
        <begin position="1"/>
        <end position="19"/>
    </location>
</feature>
<dbReference type="Proteomes" id="UP000645555">
    <property type="component" value="Unassembled WGS sequence"/>
</dbReference>
<dbReference type="PROSITE" id="PS51257">
    <property type="entry name" value="PROKAR_LIPOPROTEIN"/>
    <property type="match status" value="1"/>
</dbReference>
<feature type="chain" id="PRO_5038756020" evidence="1">
    <location>
        <begin position="20"/>
        <end position="547"/>
    </location>
</feature>
<dbReference type="AlphaFoldDB" id="A0A918U4X0"/>
<accession>A0A918U4X0</accession>
<keyword evidence="1" id="KW-0732">Signal</keyword>
<name>A0A918U4X0_9ACTN</name>
<organism evidence="2 3">
    <name type="scientific">Streptomyces fructofermentans</name>
    <dbReference type="NCBI Taxonomy" id="152141"/>
    <lineage>
        <taxon>Bacteria</taxon>
        <taxon>Bacillati</taxon>
        <taxon>Actinomycetota</taxon>
        <taxon>Actinomycetes</taxon>
        <taxon>Kitasatosporales</taxon>
        <taxon>Streptomycetaceae</taxon>
        <taxon>Streptomyces</taxon>
    </lineage>
</organism>
<sequence>MGRRPQAVPRWRVRLPAMAVVAGVLVTGSACQPGSGAGHDDDRPPGAVRWRSVPQARLPGGFLGFEPRQVLATTDEFIVSGTSEQAGVRLYGSKGGVSWYRADPGEGFPGYAAAHGKQLVLAGQVSNGGALVPAVWRTRDARRWKDAEVLPGGVASDEVLAVSAGPRGAVVVAHDGGPFSEGEDGSSGYRGESLRLWTARDGGPFGQPRQIPCPASPEYEPQVAAVADAEGFVVTANCTNGSGYIKRLVVASADGGKWRAGPAAFRRQSTMAGVSGARGSVLVTRTESSGANPGVFASTLWSRRSGESAWARGRPLDVGEIPDSGVAPRDQQSINAVSAVSGGFFAAGRSLDLRRGPVGALWASPDGRRWTKQATRSNGFDSVFDLYGAAEVHGRFILLGDGQDAKGGARLWLGRYGTRPPAQSSSGIAPFARTWSWGHGSLTIGKTGGFTYRWRLFRDCDTEPAPCDTATVWGGRATGTLKTVGNGTLRGRLSTTNAPDDPAYRKGAVIEVKRKPYSAVHVRVDGKDHGYFCAAGAEDSRCTAPHE</sequence>
<reference evidence="2" key="1">
    <citation type="journal article" date="2014" name="Int. J. Syst. Evol. Microbiol.">
        <title>Complete genome sequence of Corynebacterium casei LMG S-19264T (=DSM 44701T), isolated from a smear-ripened cheese.</title>
        <authorList>
            <consortium name="US DOE Joint Genome Institute (JGI-PGF)"/>
            <person name="Walter F."/>
            <person name="Albersmeier A."/>
            <person name="Kalinowski J."/>
            <person name="Ruckert C."/>
        </authorList>
    </citation>
    <scope>NUCLEOTIDE SEQUENCE</scope>
    <source>
        <strain evidence="2">JCM 4956</strain>
    </source>
</reference>